<dbReference type="RefSeq" id="WP_307238332.1">
    <property type="nucleotide sequence ID" value="NZ_JAUSQZ010000001.1"/>
</dbReference>
<organism evidence="4 5">
    <name type="scientific">Kineosporia succinea</name>
    <dbReference type="NCBI Taxonomy" id="84632"/>
    <lineage>
        <taxon>Bacteria</taxon>
        <taxon>Bacillati</taxon>
        <taxon>Actinomycetota</taxon>
        <taxon>Actinomycetes</taxon>
        <taxon>Kineosporiales</taxon>
        <taxon>Kineosporiaceae</taxon>
        <taxon>Kineosporia</taxon>
    </lineage>
</organism>
<dbReference type="CDD" id="cd03801">
    <property type="entry name" value="GT4_PimA-like"/>
    <property type="match status" value="1"/>
</dbReference>
<dbReference type="PANTHER" id="PTHR12526">
    <property type="entry name" value="GLYCOSYLTRANSFERASE"/>
    <property type="match status" value="1"/>
</dbReference>
<proteinExistence type="predicted"/>
<evidence type="ECO:0000259" key="3">
    <source>
        <dbReference type="Pfam" id="PF13439"/>
    </source>
</evidence>
<gene>
    <name evidence="4" type="ORF">J2S57_000751</name>
</gene>
<dbReference type="Gene3D" id="3.40.50.2000">
    <property type="entry name" value="Glycogen Phosphorylase B"/>
    <property type="match status" value="3"/>
</dbReference>
<dbReference type="Pfam" id="PF13439">
    <property type="entry name" value="Glyco_transf_4"/>
    <property type="match status" value="1"/>
</dbReference>
<evidence type="ECO:0000256" key="2">
    <source>
        <dbReference type="ARBA" id="ARBA00022679"/>
    </source>
</evidence>
<comment type="caution">
    <text evidence="4">The sequence shown here is derived from an EMBL/GenBank/DDBJ whole genome shotgun (WGS) entry which is preliminary data.</text>
</comment>
<dbReference type="EMBL" id="JAUSQZ010000001">
    <property type="protein sequence ID" value="MDP9825002.1"/>
    <property type="molecule type" value="Genomic_DNA"/>
</dbReference>
<accession>A0ABT9NXJ7</accession>
<dbReference type="Pfam" id="PF13692">
    <property type="entry name" value="Glyco_trans_1_4"/>
    <property type="match status" value="1"/>
</dbReference>
<sequence length="658" mass="69908">MLVLTPECVAAPEFATHLRPIAQQVQIVETTAFSLATVQRIAREFRAHRVVIPDGDGHLLEVARRTPAEGDASVALLCMRARSQPGRANQLKFRAKEIAKSTARMRPGVEVYDLASSMSGSPRHWEVPDPIEFAASPADVADFRRRHRMNDGRFWFAVVGAITARKNLTLIIAALKGLAAAEVGLLLAGRVDPALESSLAPELDALERQGVAVRRVPGPMDDVQFDAAVQAADGHVLAYDNEGPSGIFGKAVLAGRRIVAAGSETLKADCDASGGLALWCALAPGPLTQAMQTVMTARESGAAPTAAPASGDLFASRLLGETSDRRLLQVLLSERIGGAEAVAGTLRDEWTKEGVESDIVYVDDTPPGPLKQVTRVIDLAWKVRQFSPEALVSHSATPNLYTRMIVPRGVPVLTVLHSASDDYRSRRFRWAERVLRRRTSHVVAVSESQKESYQKRFGGAVPTTVIPNGIADGYAAPTGPIPAAPRTIVTIARVTRQKNPALWLSVAENLLARNPDLTFTWYGPIDGAPEIQAVVDRASRIPGVRFAGPTDQVAAVLAGADIVFHPADREAHSIAVLEAGASGVPLVCADGLDGAPGFAAAHFEPGDVAGAEHAVAAVIESFEQASRTARAQAPSIMADASGTSMARKYLDLLSTSGV</sequence>
<evidence type="ECO:0000256" key="1">
    <source>
        <dbReference type="ARBA" id="ARBA00022676"/>
    </source>
</evidence>
<dbReference type="InterPro" id="IPR028098">
    <property type="entry name" value="Glyco_trans_4-like_N"/>
</dbReference>
<keyword evidence="2" id="KW-0808">Transferase</keyword>
<keyword evidence="5" id="KW-1185">Reference proteome</keyword>
<dbReference type="SUPFAM" id="SSF53756">
    <property type="entry name" value="UDP-Glycosyltransferase/glycogen phosphorylase"/>
    <property type="match status" value="2"/>
</dbReference>
<feature type="domain" description="Glycosyltransferase subfamily 4-like N-terminal" evidence="3">
    <location>
        <begin position="338"/>
        <end position="470"/>
    </location>
</feature>
<protein>
    <submittedName>
        <fullName evidence="4">Glycosyltransferase involved in cell wall biosynthesis</fullName>
    </submittedName>
</protein>
<evidence type="ECO:0000313" key="5">
    <source>
        <dbReference type="Proteomes" id="UP001235712"/>
    </source>
</evidence>
<keyword evidence="1" id="KW-0328">Glycosyltransferase</keyword>
<reference evidence="4 5" key="1">
    <citation type="submission" date="2023-07" db="EMBL/GenBank/DDBJ databases">
        <title>Sequencing the genomes of 1000 actinobacteria strains.</title>
        <authorList>
            <person name="Klenk H.-P."/>
        </authorList>
    </citation>
    <scope>NUCLEOTIDE SEQUENCE [LARGE SCALE GENOMIC DNA]</scope>
    <source>
        <strain evidence="4 5">DSM 44388</strain>
    </source>
</reference>
<evidence type="ECO:0000313" key="4">
    <source>
        <dbReference type="EMBL" id="MDP9825002.1"/>
    </source>
</evidence>
<dbReference type="Proteomes" id="UP001235712">
    <property type="component" value="Unassembled WGS sequence"/>
</dbReference>
<name>A0ABT9NXJ7_9ACTN</name>